<dbReference type="GO" id="GO:0009007">
    <property type="term" value="F:site-specific DNA-methyltransferase (adenine-specific) activity"/>
    <property type="evidence" value="ECO:0007669"/>
    <property type="project" value="UniProtKB-EC"/>
</dbReference>
<dbReference type="SUPFAM" id="SSF53335">
    <property type="entry name" value="S-adenosyl-L-methionine-dependent methyltransferases"/>
    <property type="match status" value="1"/>
</dbReference>
<dbReference type="EC" id="2.1.1.72" evidence="2"/>
<keyword evidence="3 8" id="KW-0489">Methyltransferase</keyword>
<dbReference type="PROSITE" id="PS00092">
    <property type="entry name" value="N6_MTASE"/>
    <property type="match status" value="1"/>
</dbReference>
<protein>
    <recommendedName>
        <fullName evidence="2">site-specific DNA-methyltransferase (adenine-specific)</fullName>
        <ecNumber evidence="2">2.1.1.72</ecNumber>
    </recommendedName>
</protein>
<dbReference type="InterPro" id="IPR002052">
    <property type="entry name" value="DNA_methylase_N6_adenine_CS"/>
</dbReference>
<evidence type="ECO:0000259" key="7">
    <source>
        <dbReference type="Pfam" id="PF07669"/>
    </source>
</evidence>
<keyword evidence="4" id="KW-0808">Transferase</keyword>
<dbReference type="PRINTS" id="PR00507">
    <property type="entry name" value="N12N6MTFRASE"/>
</dbReference>
<evidence type="ECO:0000313" key="8">
    <source>
        <dbReference type="EMBL" id="MPR32287.1"/>
    </source>
</evidence>
<dbReference type="AlphaFoldDB" id="A0A7C9FB75"/>
<dbReference type="InterPro" id="IPR029063">
    <property type="entry name" value="SAM-dependent_MTases_sf"/>
</dbReference>
<dbReference type="InterPro" id="IPR011639">
    <property type="entry name" value="MethylTrfase_TaqI-like_dom"/>
</dbReference>
<comment type="similarity">
    <text evidence="1">Belongs to the N(4)/N(6)-methyltransferase family.</text>
</comment>
<accession>A0A7C9FB75</accession>
<sequence length="496" mass="56691">MASLSRTYDTRKLLGQVYTPPHIVDKILDEVGFTSTDFLGKSVLDPACGDGRFLREVIRRIIRYSPKGTLAENLQKVQGWDIDAEALALCRATLNQEIEPLGLKIAWELQERDALHQLNATQRFDFIVGNPPYIRIQHLPETQRQYLQDNYRFCSSGSTDTYVAFFELANRLLKKTGVCGFITPNSYFFSETARPLRCYFQQEQNLRLITNFGSVRVFEKTGTYAAITVFGKNHQENFRYELSDANFGYTSRLISFQELNGYDLWQLSVKKPTPDKGTRLADICRISVGITTLSDKIYLFTIQDDNSGNHVWGTSGLGQKVKLERTILKPIVKASRLKAGHEPITEYVLFPYRKNEAGKHSIIPEAVLRMEYPFAYAYLQAQKPALDRRDNGKPNAVAWYAFGRAQSLDSSFGKKIIFSPMNRLPNFILHENPEATLYSGYFIKYEGDYHKLLPLLNSQDMAEYMAVAGRDFRGGWKGYSKKIVENFRLDIAALKD</sequence>
<dbReference type="CDD" id="cd02440">
    <property type="entry name" value="AdoMet_MTases"/>
    <property type="match status" value="1"/>
</dbReference>
<dbReference type="GO" id="GO:0032259">
    <property type="term" value="P:methylation"/>
    <property type="evidence" value="ECO:0007669"/>
    <property type="project" value="UniProtKB-KW"/>
</dbReference>
<proteinExistence type="inferred from homology"/>
<dbReference type="EMBL" id="WHLY01000002">
    <property type="protein sequence ID" value="MPR32287.1"/>
    <property type="molecule type" value="Genomic_DNA"/>
</dbReference>
<evidence type="ECO:0000256" key="6">
    <source>
        <dbReference type="ARBA" id="ARBA00047942"/>
    </source>
</evidence>
<evidence type="ECO:0000256" key="4">
    <source>
        <dbReference type="ARBA" id="ARBA00022679"/>
    </source>
</evidence>
<evidence type="ECO:0000256" key="5">
    <source>
        <dbReference type="ARBA" id="ARBA00022691"/>
    </source>
</evidence>
<reference evidence="8 9" key="1">
    <citation type="submission" date="2019-10" db="EMBL/GenBank/DDBJ databases">
        <title>Draft Genome Sequence of Cytophagaceae sp. SJW1-29.</title>
        <authorList>
            <person name="Choi A."/>
        </authorList>
    </citation>
    <scope>NUCLEOTIDE SEQUENCE [LARGE SCALE GENOMIC DNA]</scope>
    <source>
        <strain evidence="8 9">SJW1-29</strain>
    </source>
</reference>
<comment type="caution">
    <text evidence="8">The sequence shown here is derived from an EMBL/GenBank/DDBJ whole genome shotgun (WGS) entry which is preliminary data.</text>
</comment>
<comment type="catalytic activity">
    <reaction evidence="6">
        <text>a 2'-deoxyadenosine in DNA + S-adenosyl-L-methionine = an N(6)-methyl-2'-deoxyadenosine in DNA + S-adenosyl-L-homocysteine + H(+)</text>
        <dbReference type="Rhea" id="RHEA:15197"/>
        <dbReference type="Rhea" id="RHEA-COMP:12418"/>
        <dbReference type="Rhea" id="RHEA-COMP:12419"/>
        <dbReference type="ChEBI" id="CHEBI:15378"/>
        <dbReference type="ChEBI" id="CHEBI:57856"/>
        <dbReference type="ChEBI" id="CHEBI:59789"/>
        <dbReference type="ChEBI" id="CHEBI:90615"/>
        <dbReference type="ChEBI" id="CHEBI:90616"/>
        <dbReference type="EC" id="2.1.1.72"/>
    </reaction>
</comment>
<evidence type="ECO:0000313" key="9">
    <source>
        <dbReference type="Proteomes" id="UP000479293"/>
    </source>
</evidence>
<dbReference type="PANTHER" id="PTHR33841:SF5">
    <property type="entry name" value="DNA METHYLASE (MODIFICATION METHYLASE) (METHYLTRANSFERASE)-RELATED"/>
    <property type="match status" value="1"/>
</dbReference>
<dbReference type="PANTHER" id="PTHR33841">
    <property type="entry name" value="DNA METHYLTRANSFERASE YEEA-RELATED"/>
    <property type="match status" value="1"/>
</dbReference>
<feature type="domain" description="Type II methyltransferase M.TaqI-like" evidence="7">
    <location>
        <begin position="109"/>
        <end position="218"/>
    </location>
</feature>
<keyword evidence="9" id="KW-1185">Reference proteome</keyword>
<dbReference type="InterPro" id="IPR050953">
    <property type="entry name" value="N4_N6_ade-DNA_methylase"/>
</dbReference>
<organism evidence="8 9">
    <name type="scientific">Salmonirosea aquatica</name>
    <dbReference type="NCBI Taxonomy" id="2654236"/>
    <lineage>
        <taxon>Bacteria</taxon>
        <taxon>Pseudomonadati</taxon>
        <taxon>Bacteroidota</taxon>
        <taxon>Cytophagia</taxon>
        <taxon>Cytophagales</taxon>
        <taxon>Spirosomataceae</taxon>
        <taxon>Salmonirosea</taxon>
    </lineage>
</organism>
<gene>
    <name evidence="8" type="ORF">GBK04_02725</name>
</gene>
<name>A0A7C9FB75_9BACT</name>
<keyword evidence="5" id="KW-0949">S-adenosyl-L-methionine</keyword>
<evidence type="ECO:0000256" key="1">
    <source>
        <dbReference type="ARBA" id="ARBA00006594"/>
    </source>
</evidence>
<evidence type="ECO:0000256" key="3">
    <source>
        <dbReference type="ARBA" id="ARBA00022603"/>
    </source>
</evidence>
<dbReference type="Pfam" id="PF07669">
    <property type="entry name" value="Eco57I"/>
    <property type="match status" value="1"/>
</dbReference>
<dbReference type="GO" id="GO:0006304">
    <property type="term" value="P:DNA modification"/>
    <property type="evidence" value="ECO:0007669"/>
    <property type="project" value="InterPro"/>
</dbReference>
<dbReference type="Proteomes" id="UP000479293">
    <property type="component" value="Unassembled WGS sequence"/>
</dbReference>
<dbReference type="GO" id="GO:0003676">
    <property type="term" value="F:nucleic acid binding"/>
    <property type="evidence" value="ECO:0007669"/>
    <property type="project" value="InterPro"/>
</dbReference>
<dbReference type="Gene3D" id="3.40.50.150">
    <property type="entry name" value="Vaccinia Virus protein VP39"/>
    <property type="match status" value="1"/>
</dbReference>
<dbReference type="RefSeq" id="WP_152756628.1">
    <property type="nucleotide sequence ID" value="NZ_WHLY01000002.1"/>
</dbReference>
<evidence type="ECO:0000256" key="2">
    <source>
        <dbReference type="ARBA" id="ARBA00011900"/>
    </source>
</evidence>